<dbReference type="Proteomes" id="UP000041254">
    <property type="component" value="Unassembled WGS sequence"/>
</dbReference>
<proteinExistence type="predicted"/>
<gene>
    <name evidence="2" type="ORF">Vbra_3228</name>
</gene>
<keyword evidence="3" id="KW-1185">Reference proteome</keyword>
<dbReference type="VEuPathDB" id="CryptoDB:Vbra_3228"/>
<dbReference type="AlphaFoldDB" id="A0A0G4G708"/>
<accession>A0A0G4G708</accession>
<reference evidence="2 3" key="1">
    <citation type="submission" date="2014-11" db="EMBL/GenBank/DDBJ databases">
        <authorList>
            <person name="Zhu J."/>
            <person name="Qi W."/>
            <person name="Song R."/>
        </authorList>
    </citation>
    <scope>NUCLEOTIDE SEQUENCE [LARGE SCALE GENOMIC DNA]</scope>
</reference>
<organism evidence="2 3">
    <name type="scientific">Vitrella brassicaformis (strain CCMP3155)</name>
    <dbReference type="NCBI Taxonomy" id="1169540"/>
    <lineage>
        <taxon>Eukaryota</taxon>
        <taxon>Sar</taxon>
        <taxon>Alveolata</taxon>
        <taxon>Colpodellida</taxon>
        <taxon>Vitrellaceae</taxon>
        <taxon>Vitrella</taxon>
    </lineage>
</organism>
<feature type="region of interest" description="Disordered" evidence="1">
    <location>
        <begin position="1"/>
        <end position="27"/>
    </location>
</feature>
<evidence type="ECO:0000313" key="2">
    <source>
        <dbReference type="EMBL" id="CEM24495.1"/>
    </source>
</evidence>
<protein>
    <submittedName>
        <fullName evidence="2">Uncharacterized protein</fullName>
    </submittedName>
</protein>
<evidence type="ECO:0000256" key="1">
    <source>
        <dbReference type="SAM" id="MobiDB-lite"/>
    </source>
</evidence>
<evidence type="ECO:0000313" key="3">
    <source>
        <dbReference type="Proteomes" id="UP000041254"/>
    </source>
</evidence>
<dbReference type="InParanoid" id="A0A0G4G708"/>
<sequence length="109" mass="11123">MIPSPERPSSSVEAVGGSPAGASPVTPYYTPTAAGVSPTTSDPQNVTATSLYLPPAPAPSPAYGQAIMMPGAASYYTPVGVGGSPQSPHFVARTQQPKLKKRSCPWCCC</sequence>
<dbReference type="EMBL" id="CDMY01000581">
    <property type="protein sequence ID" value="CEM24495.1"/>
    <property type="molecule type" value="Genomic_DNA"/>
</dbReference>
<name>A0A0G4G708_VITBC</name>